<dbReference type="AlphaFoldDB" id="D8DXT9"/>
<feature type="domain" description="DNA mismatch repair proteins mutS family" evidence="5">
    <location>
        <begin position="449"/>
        <end position="623"/>
    </location>
</feature>
<sequence length="631" mass="71917">MSYFCIHDNEFYIIITMTKKDLHTFYSERASKLHLEIVQLKKYTTPYIIAELVAFALIIVCFVAYTLTDIGVFAFFLAAVFMAVYIVIRNNDVTTSDRVDMLQHQVHVYEHELQYLSGDFSAFDAGEEFVDVHHPFSFDMDIFGKNSLYHRINRTVTTGGSTFLAQTISNIAVPSKKAIDQRREAIAELAKQEPLRTAFIAGSKGEHIVTEEIFRGLQEVKNTRIPRFAMQSIALVVAFLCLGMSYGLIAGTIWGSVSGTLVLMWIFFLISLTLIVLSRPLSLVNKTIHFILPSLSKYIGLIILIMESQLKSAEIGEIKAKFQMQNDDAVTAFNQLKSILDDLDKRNSIWIFLSNMLYLSDFFIVRRYLKWQQNYMANIEDWIDAVSHFDALVSMATFRFNEPDSRDAEIVDVEQSPSALNKVVYQARGLYHPFLGAKAVRNDFNVEDRHYYIVTGANMAGKSTFLRALGINCVLAFSGMPVFAETLQISCFTLFSSMRTTDNLNQGISYFNAELLRLKQLIAYCKEHRSTFIILDEILKGTNSLDKLNGSRLFLEYISSLPVTGVVATHDLELSRLSEERPDRFSNYCFEIQLSDKINYTYKISDGVACNQNATYLLKNILEDEFLHETK</sequence>
<dbReference type="GO" id="GO:0006298">
    <property type="term" value="P:mismatch repair"/>
    <property type="evidence" value="ECO:0007669"/>
    <property type="project" value="InterPro"/>
</dbReference>
<evidence type="ECO:0000313" key="6">
    <source>
        <dbReference type="EMBL" id="EFI71717.1"/>
    </source>
</evidence>
<name>D8DXT9_9BACT</name>
<gene>
    <name evidence="6" type="ORF">PBR_0124</name>
</gene>
<dbReference type="Gene3D" id="1.10.1420.10">
    <property type="match status" value="1"/>
</dbReference>
<dbReference type="GO" id="GO:0005524">
    <property type="term" value="F:ATP binding"/>
    <property type="evidence" value="ECO:0007669"/>
    <property type="project" value="UniProtKB-KW"/>
</dbReference>
<dbReference type="Pfam" id="PF00488">
    <property type="entry name" value="MutS_V"/>
    <property type="match status" value="1"/>
</dbReference>
<dbReference type="SMART" id="SM00534">
    <property type="entry name" value="MUTSac"/>
    <property type="match status" value="1"/>
</dbReference>
<evidence type="ECO:0000256" key="4">
    <source>
        <dbReference type="SAM" id="Phobius"/>
    </source>
</evidence>
<protein>
    <submittedName>
        <fullName evidence="6">Putative DNA mismatch repair protein MutS</fullName>
    </submittedName>
</protein>
<dbReference type="InterPro" id="IPR027417">
    <property type="entry name" value="P-loop_NTPase"/>
</dbReference>
<dbReference type="PANTHER" id="PTHR11361:SF99">
    <property type="entry name" value="DNA MISMATCH REPAIR PROTEIN"/>
    <property type="match status" value="1"/>
</dbReference>
<proteinExistence type="predicted"/>
<keyword evidence="4" id="KW-1133">Transmembrane helix</keyword>
<feature type="transmembrane region" description="Helical" evidence="4">
    <location>
        <begin position="233"/>
        <end position="254"/>
    </location>
</feature>
<dbReference type="GO" id="GO:0005829">
    <property type="term" value="C:cytosol"/>
    <property type="evidence" value="ECO:0007669"/>
    <property type="project" value="TreeGrafter"/>
</dbReference>
<dbReference type="GO" id="GO:0140664">
    <property type="term" value="F:ATP-dependent DNA damage sensor activity"/>
    <property type="evidence" value="ECO:0007669"/>
    <property type="project" value="InterPro"/>
</dbReference>
<evidence type="ECO:0000256" key="2">
    <source>
        <dbReference type="ARBA" id="ARBA00022840"/>
    </source>
</evidence>
<feature type="transmembrane region" description="Helical" evidence="4">
    <location>
        <begin position="290"/>
        <end position="306"/>
    </location>
</feature>
<dbReference type="SUPFAM" id="SSF52540">
    <property type="entry name" value="P-loop containing nucleoside triphosphate hydrolases"/>
    <property type="match status" value="1"/>
</dbReference>
<accession>D8DXT9</accession>
<dbReference type="Proteomes" id="UP000004524">
    <property type="component" value="Unassembled WGS sequence"/>
</dbReference>
<feature type="transmembrane region" description="Helical" evidence="4">
    <location>
        <begin position="71"/>
        <end position="88"/>
    </location>
</feature>
<dbReference type="SUPFAM" id="SSF48334">
    <property type="entry name" value="DNA repair protein MutS, domain III"/>
    <property type="match status" value="1"/>
</dbReference>
<keyword evidence="7" id="KW-1185">Reference proteome</keyword>
<dbReference type="GO" id="GO:0030983">
    <property type="term" value="F:mismatched DNA binding"/>
    <property type="evidence" value="ECO:0007669"/>
    <property type="project" value="InterPro"/>
</dbReference>
<keyword evidence="4" id="KW-0812">Transmembrane</keyword>
<dbReference type="InterPro" id="IPR000432">
    <property type="entry name" value="DNA_mismatch_repair_MutS_C"/>
</dbReference>
<keyword evidence="2" id="KW-0067">ATP-binding</keyword>
<dbReference type="STRING" id="77095.SAMN05216455_10177"/>
<dbReference type="InterPro" id="IPR045076">
    <property type="entry name" value="MutS"/>
</dbReference>
<feature type="transmembrane region" description="Helical" evidence="4">
    <location>
        <begin position="260"/>
        <end position="278"/>
    </location>
</feature>
<dbReference type="PANTHER" id="PTHR11361">
    <property type="entry name" value="DNA MISMATCH REPAIR PROTEIN MUTS FAMILY MEMBER"/>
    <property type="match status" value="1"/>
</dbReference>
<dbReference type="EMBL" id="ADWO01000065">
    <property type="protein sequence ID" value="EFI71717.1"/>
    <property type="molecule type" value="Genomic_DNA"/>
</dbReference>
<dbReference type="InterPro" id="IPR036187">
    <property type="entry name" value="DNA_mismatch_repair_MutS_sf"/>
</dbReference>
<evidence type="ECO:0000259" key="5">
    <source>
        <dbReference type="SMART" id="SM00534"/>
    </source>
</evidence>
<feature type="transmembrane region" description="Helical" evidence="4">
    <location>
        <begin position="47"/>
        <end position="65"/>
    </location>
</feature>
<evidence type="ECO:0000313" key="7">
    <source>
        <dbReference type="Proteomes" id="UP000004524"/>
    </source>
</evidence>
<comment type="caution">
    <text evidence="6">The sequence shown here is derived from an EMBL/GenBank/DDBJ whole genome shotgun (WGS) entry which is preliminary data.</text>
</comment>
<keyword evidence="4" id="KW-0472">Membrane</keyword>
<keyword evidence="1" id="KW-0547">Nucleotide-binding</keyword>
<evidence type="ECO:0000256" key="3">
    <source>
        <dbReference type="ARBA" id="ARBA00023125"/>
    </source>
</evidence>
<reference evidence="6 7" key="1">
    <citation type="journal article" date="2010" name="Microb. Ecol.">
        <title>Comparative genome analysis of Prevotella ruminicola and Prevotella bryantii: insights into their environmental niche.</title>
        <authorList>
            <consortium name="North American Consortium for Rumen Bacteria"/>
            <person name="Purushe J."/>
            <person name="Fouts D.E."/>
            <person name="Morrison M."/>
            <person name="White B.A."/>
            <person name="Mackie R.I."/>
            <person name="Coutinho P.M."/>
            <person name="Henrissat B."/>
            <person name="Nelson K.E."/>
        </authorList>
    </citation>
    <scope>NUCLEOTIDE SEQUENCE [LARGE SCALE GENOMIC DNA]</scope>
    <source>
        <strain evidence="6 7">B14</strain>
    </source>
</reference>
<dbReference type="Gene3D" id="3.40.50.300">
    <property type="entry name" value="P-loop containing nucleotide triphosphate hydrolases"/>
    <property type="match status" value="1"/>
</dbReference>
<organism evidence="6 7">
    <name type="scientific">Segatella baroniae B14</name>
    <dbReference type="NCBI Taxonomy" id="752555"/>
    <lineage>
        <taxon>Bacteria</taxon>
        <taxon>Pseudomonadati</taxon>
        <taxon>Bacteroidota</taxon>
        <taxon>Bacteroidia</taxon>
        <taxon>Bacteroidales</taxon>
        <taxon>Prevotellaceae</taxon>
        <taxon>Segatella</taxon>
    </lineage>
</organism>
<evidence type="ECO:0000256" key="1">
    <source>
        <dbReference type="ARBA" id="ARBA00022741"/>
    </source>
</evidence>
<keyword evidence="3" id="KW-0238">DNA-binding</keyword>